<dbReference type="PANTHER" id="PTHR13520">
    <property type="entry name" value="RAD50-INTERACTING PROTEIN 1 RINT-1"/>
    <property type="match status" value="1"/>
</dbReference>
<dbReference type="Gene3D" id="1.20.58.670">
    <property type="entry name" value="Dsl1p vesicle tethering complex, Tip20p subunit, domain D"/>
    <property type="match status" value="1"/>
</dbReference>
<evidence type="ECO:0000313" key="2">
    <source>
        <dbReference type="EnsemblMetazoa" id="Aqu2.1.36018_001"/>
    </source>
</evidence>
<keyword evidence="1" id="KW-0175">Coiled coil</keyword>
<dbReference type="KEGG" id="aqu:100634269"/>
<dbReference type="AlphaFoldDB" id="A0A1X7V7R4"/>
<dbReference type="GO" id="GO:0006888">
    <property type="term" value="P:endoplasmic reticulum to Golgi vesicle-mediated transport"/>
    <property type="evidence" value="ECO:0007669"/>
    <property type="project" value="InterPro"/>
</dbReference>
<dbReference type="STRING" id="400682.A0A1X7V7R4"/>
<dbReference type="InterPro" id="IPR007528">
    <property type="entry name" value="RINT1_Tip20"/>
</dbReference>
<dbReference type="OrthoDB" id="2189254at2759"/>
<dbReference type="InParanoid" id="A0A1X7V7R4"/>
<accession>A0A1X7V7R4</accession>
<reference evidence="3" key="1">
    <citation type="journal article" date="2010" name="Nature">
        <title>The Amphimedon queenslandica genome and the evolution of animal complexity.</title>
        <authorList>
            <person name="Srivastava M."/>
            <person name="Simakov O."/>
            <person name="Chapman J."/>
            <person name="Fahey B."/>
            <person name="Gauthier M.E."/>
            <person name="Mitros T."/>
            <person name="Richards G.S."/>
            <person name="Conaco C."/>
            <person name="Dacre M."/>
            <person name="Hellsten U."/>
            <person name="Larroux C."/>
            <person name="Putnam N.H."/>
            <person name="Stanke M."/>
            <person name="Adamska M."/>
            <person name="Darling A."/>
            <person name="Degnan S.M."/>
            <person name="Oakley T.H."/>
            <person name="Plachetzki D.C."/>
            <person name="Zhai Y."/>
            <person name="Adamski M."/>
            <person name="Calcino A."/>
            <person name="Cummins S.F."/>
            <person name="Goodstein D.M."/>
            <person name="Harris C."/>
            <person name="Jackson D.J."/>
            <person name="Leys S.P."/>
            <person name="Shu S."/>
            <person name="Woodcroft B.J."/>
            <person name="Vervoort M."/>
            <person name="Kosik K.S."/>
            <person name="Manning G."/>
            <person name="Degnan B.M."/>
            <person name="Rokhsar D.S."/>
        </authorList>
    </citation>
    <scope>NUCLEOTIDE SEQUENCE [LARGE SCALE GENOMIC DNA]</scope>
</reference>
<dbReference type="InterPro" id="IPR042042">
    <property type="entry name" value="Tip20p_domB"/>
</dbReference>
<dbReference type="InterPro" id="IPR042044">
    <property type="entry name" value="EXOC6PINT-1/Sec15/Tip20_C_dom2"/>
</dbReference>
<dbReference type="eggNOG" id="KOG2218">
    <property type="taxonomic scope" value="Eukaryota"/>
</dbReference>
<dbReference type="GO" id="GO:0006890">
    <property type="term" value="P:retrograde vesicle-mediated transport, Golgi to endoplasmic reticulum"/>
    <property type="evidence" value="ECO:0007669"/>
    <property type="project" value="InterPro"/>
</dbReference>
<dbReference type="PANTHER" id="PTHR13520:SF0">
    <property type="entry name" value="RAD50-INTERACTING PROTEIN 1"/>
    <property type="match status" value="1"/>
</dbReference>
<sequence length="763" mass="88517">MALSSADINEFLDENVGSNYKILPDVLERLKKERKILSNQLSGRGEGAEKGDWQKVMREIRLAITELESLKGRILTLKEDITTEEEKMREGKENIGMKELVPLLKELDEIERLRKYLLWINRVQKLSSRILSCGSKDGEIEEAIKDFVELVSVSETLSSSYCSNLKMHARTMCEKRRNELKEKVSHNFDELLKTINWPITKDTSAKSLQLWQQKQVLFAANFKQLLAIDQTESETRDIPKMEDTLPLPIDLLLSPLRKRFKYHFCGNRQTNSKEKPEWFFTQVSTWITDHTHFIETEVQPTLLECSKIKINAKVEFIRGLLQEIVQKLRHDLDPSHHSQGQCLLDDDYLTSHLIDELLLFEKELHEVHHYPLLYPSVILVFQDEAPLCRWLNLERQFAAERLKVISESPTSWDSLYTDRLTDSSTSRELVPECAEKLMQIIAGITERFRCIPSLYIRLQFLQLQVDLLLEFQRDLADNVSKVQSTPLSNRFSAYLNAADYMVSLLQKWGEETFFLELHYYTQQLRSDDKRFRKGVIGDVLRQIESLRKIDHDYAQLEGTAFDTVIEAFTGLAENMKEKLIGHVTRIARRNIADYKRERWHNLTLIKGMSELEVSHSLSLFLQKLQYTLHSIRASINASLLDEIFDKICTCIDNIFLQQVICSNSFNDDGSSQLHYDMSRVLSPLLSQYMNRQATSNPILKTVDAACLLDHDPVAIQLLQHLSREALNGDKEAEEEMWKTLKAWNIHSLDIAQVSTIANLRIVQ</sequence>
<protein>
    <recommendedName>
        <fullName evidence="4">RAD50-interacting protein 1</fullName>
    </recommendedName>
</protein>
<dbReference type="EnsemblMetazoa" id="XM_003385420.3">
    <property type="protein sequence ID" value="XP_003385468.1"/>
    <property type="gene ID" value="LOC100634269"/>
</dbReference>
<organism evidence="2">
    <name type="scientific">Amphimedon queenslandica</name>
    <name type="common">Sponge</name>
    <dbReference type="NCBI Taxonomy" id="400682"/>
    <lineage>
        <taxon>Eukaryota</taxon>
        <taxon>Metazoa</taxon>
        <taxon>Porifera</taxon>
        <taxon>Demospongiae</taxon>
        <taxon>Heteroscleromorpha</taxon>
        <taxon>Haplosclerida</taxon>
        <taxon>Niphatidae</taxon>
        <taxon>Amphimedon</taxon>
    </lineage>
</organism>
<dbReference type="GO" id="GO:0060628">
    <property type="term" value="P:regulation of ER to Golgi vesicle-mediated transport"/>
    <property type="evidence" value="ECO:0007669"/>
    <property type="project" value="TreeGrafter"/>
</dbReference>
<evidence type="ECO:0000313" key="3">
    <source>
        <dbReference type="Proteomes" id="UP000007879"/>
    </source>
</evidence>
<dbReference type="PROSITE" id="PS51386">
    <property type="entry name" value="RINT1_TIP20"/>
    <property type="match status" value="1"/>
</dbReference>
<keyword evidence="3" id="KW-1185">Reference proteome</keyword>
<feature type="coiled-coil region" evidence="1">
    <location>
        <begin position="67"/>
        <end position="94"/>
    </location>
</feature>
<dbReference type="Gene3D" id="1.20.58.1420">
    <property type="entry name" value="Dsl1p vesicle tethering complex, Tip20p subunit, domain B"/>
    <property type="match status" value="1"/>
</dbReference>
<name>A0A1X7V7R4_AMPQE</name>
<dbReference type="Proteomes" id="UP000007879">
    <property type="component" value="Unassembled WGS sequence"/>
</dbReference>
<dbReference type="Pfam" id="PF04437">
    <property type="entry name" value="RINT1_TIP1"/>
    <property type="match status" value="1"/>
</dbReference>
<proteinExistence type="predicted"/>
<gene>
    <name evidence="2" type="primary">100634269</name>
</gene>
<dbReference type="GO" id="GO:0070939">
    <property type="term" value="C:Dsl1/NZR complex"/>
    <property type="evidence" value="ECO:0007669"/>
    <property type="project" value="InterPro"/>
</dbReference>
<evidence type="ECO:0000256" key="1">
    <source>
        <dbReference type="SAM" id="Coils"/>
    </source>
</evidence>
<dbReference type="EnsemblMetazoa" id="Aqu2.1.36018_001">
    <property type="protein sequence ID" value="Aqu2.1.36018_001"/>
    <property type="gene ID" value="Aqu2.1.36018"/>
</dbReference>
<reference evidence="2" key="2">
    <citation type="submission" date="2017-05" db="UniProtKB">
        <authorList>
            <consortium name="EnsemblMetazoa"/>
        </authorList>
    </citation>
    <scope>IDENTIFICATION</scope>
</reference>
<evidence type="ECO:0008006" key="4">
    <source>
        <dbReference type="Google" id="ProtNLM"/>
    </source>
</evidence>